<evidence type="ECO:0000259" key="3">
    <source>
        <dbReference type="Pfam" id="PF17147"/>
    </source>
</evidence>
<dbReference type="Proteomes" id="UP000282321">
    <property type="component" value="Unassembled WGS sequence"/>
</dbReference>
<proteinExistence type="predicted"/>
<dbReference type="InterPro" id="IPR002880">
    <property type="entry name" value="Pyrv_Fd/Flavodoxin_OxRdtase_N"/>
</dbReference>
<evidence type="ECO:0000259" key="2">
    <source>
        <dbReference type="Pfam" id="PF01855"/>
    </source>
</evidence>
<dbReference type="SUPFAM" id="SSF52922">
    <property type="entry name" value="TK C-terminal domain-like"/>
    <property type="match status" value="1"/>
</dbReference>
<dbReference type="Gene3D" id="3.40.50.920">
    <property type="match status" value="1"/>
</dbReference>
<reference evidence="4 5" key="1">
    <citation type="submission" date="2018-06" db="EMBL/GenBank/DDBJ databases">
        <title>Extensive metabolic versatility and redundancy in microbially diverse, dynamic hydrothermal sediments.</title>
        <authorList>
            <person name="Dombrowski N."/>
            <person name="Teske A."/>
            <person name="Baker B.J."/>
        </authorList>
    </citation>
    <scope>NUCLEOTIDE SEQUENCE [LARGE SCALE GENOMIC DNA]</scope>
    <source>
        <strain evidence="4">B35_G9</strain>
    </source>
</reference>
<gene>
    <name evidence="4" type="ORF">DRP44_03565</name>
</gene>
<dbReference type="Gene3D" id="3.40.50.970">
    <property type="match status" value="1"/>
</dbReference>
<evidence type="ECO:0000313" key="5">
    <source>
        <dbReference type="Proteomes" id="UP000282321"/>
    </source>
</evidence>
<dbReference type="Pfam" id="PF01855">
    <property type="entry name" value="POR_N"/>
    <property type="match status" value="1"/>
</dbReference>
<dbReference type="InterPro" id="IPR009014">
    <property type="entry name" value="Transketo_C/PFOR_II"/>
</dbReference>
<keyword evidence="1" id="KW-0560">Oxidoreductase</keyword>
<dbReference type="PANTHER" id="PTHR32154">
    <property type="entry name" value="PYRUVATE-FLAVODOXIN OXIDOREDUCTASE-RELATED"/>
    <property type="match status" value="1"/>
</dbReference>
<dbReference type="CDD" id="cd07034">
    <property type="entry name" value="TPP_PYR_PFOR_IOR-alpha_like"/>
    <property type="match status" value="1"/>
</dbReference>
<feature type="domain" description="Pyruvate flavodoxin/ferredoxin oxidoreductase pyrimidine binding" evidence="2">
    <location>
        <begin position="16"/>
        <end position="242"/>
    </location>
</feature>
<dbReference type="InterPro" id="IPR029061">
    <property type="entry name" value="THDP-binding"/>
</dbReference>
<evidence type="ECO:0000313" key="4">
    <source>
        <dbReference type="EMBL" id="RKX66688.1"/>
    </source>
</evidence>
<protein>
    <submittedName>
        <fullName evidence="4">2-oxoacid:acceptor oxidoreductase subunit alpha</fullName>
    </submittedName>
</protein>
<organism evidence="4 5">
    <name type="scientific">candidate division TA06 bacterium</name>
    <dbReference type="NCBI Taxonomy" id="2250710"/>
    <lineage>
        <taxon>Bacteria</taxon>
        <taxon>Bacteria division TA06</taxon>
    </lineage>
</organism>
<dbReference type="Pfam" id="PF17147">
    <property type="entry name" value="PFOR_II"/>
    <property type="match status" value="1"/>
</dbReference>
<evidence type="ECO:0000256" key="1">
    <source>
        <dbReference type="ARBA" id="ARBA00023002"/>
    </source>
</evidence>
<sequence length="375" mass="41472">MSNVKLVQGDVACAIGAIDAGCRFFAGYPITPASDIAEEMSKRLPMVGGKFIQMEDEIASMAAIIGGSLAGAKSMTATSGPGFSLKQENLGFAIMAEVPTVIVNVQRGGPSTGLPTLPSQSDMMQARWGTHGDHEIIAIIPYTVEEVYYETIRAFNLAEMLRTPVILLMDEVIGHMSENFEKPDKNDIEIIDRKMTTKNPDEYFPYDESEGLVPPLAPFGTGYRYHVTGLAHDKTGFPSTREESVKHLMNRMRDKILKNRELIDKCDIRKEGNEEIGIFAYGSSARTSIAAIRALKERGMNVALMRPITIWPFPEKQLKEFANGLKKIVVPELNFGQIVGEVRKYLGDDIEIVPINKYTGRLITPDEIINKIVEG</sequence>
<dbReference type="PANTHER" id="PTHR32154:SF14">
    <property type="entry name" value="2-OXOGLUTARATE SYNTHASE SUBUNIT KORA"/>
    <property type="match status" value="1"/>
</dbReference>
<dbReference type="SUPFAM" id="SSF52518">
    <property type="entry name" value="Thiamin diphosphate-binding fold (THDP-binding)"/>
    <property type="match status" value="1"/>
</dbReference>
<accession>A0A660SB36</accession>
<dbReference type="InterPro" id="IPR033412">
    <property type="entry name" value="PFOR_II"/>
</dbReference>
<comment type="caution">
    <text evidence="4">The sequence shown here is derived from an EMBL/GenBank/DDBJ whole genome shotgun (WGS) entry which is preliminary data.</text>
</comment>
<feature type="domain" description="Pyruvate:ferredoxin oxidoreductase core" evidence="3">
    <location>
        <begin position="275"/>
        <end position="368"/>
    </location>
</feature>
<dbReference type="GO" id="GO:0016491">
    <property type="term" value="F:oxidoreductase activity"/>
    <property type="evidence" value="ECO:0007669"/>
    <property type="project" value="UniProtKB-KW"/>
</dbReference>
<dbReference type="AlphaFoldDB" id="A0A660SB36"/>
<dbReference type="FunFam" id="3.40.50.970:FF:000022">
    <property type="entry name" value="2-oxoglutarate ferredoxin oxidoreductase alpha subunit"/>
    <property type="match status" value="1"/>
</dbReference>
<dbReference type="NCBIfam" id="NF006412">
    <property type="entry name" value="PRK08659.1"/>
    <property type="match status" value="1"/>
</dbReference>
<dbReference type="EMBL" id="QNBC01000035">
    <property type="protein sequence ID" value="RKX66688.1"/>
    <property type="molecule type" value="Genomic_DNA"/>
</dbReference>
<dbReference type="GO" id="GO:0006979">
    <property type="term" value="P:response to oxidative stress"/>
    <property type="evidence" value="ECO:0007669"/>
    <property type="project" value="TreeGrafter"/>
</dbReference>
<dbReference type="InterPro" id="IPR050722">
    <property type="entry name" value="Pyruvate:ferred/Flavod_OxRd"/>
</dbReference>
<name>A0A660SB36_UNCT6</name>